<protein>
    <submittedName>
        <fullName evidence="1">Uncharacterized protein</fullName>
    </submittedName>
</protein>
<evidence type="ECO:0000313" key="2">
    <source>
        <dbReference type="Proteomes" id="UP001497444"/>
    </source>
</evidence>
<reference evidence="1" key="1">
    <citation type="submission" date="2024-02" db="EMBL/GenBank/DDBJ databases">
        <authorList>
            <consortium name="ELIXIR-Norway"/>
            <consortium name="Elixir Norway"/>
        </authorList>
    </citation>
    <scope>NUCLEOTIDE SEQUENCE</scope>
</reference>
<sequence>MQQHIITWTEAGIRTYLQCGPSTAIRTGNGDAVAKTDRPVRMEAGNNDSSRDASSVGVAAEVAVVPARHAQRRALHLVSRRWRWR</sequence>
<keyword evidence="2" id="KW-1185">Reference proteome</keyword>
<evidence type="ECO:0000313" key="1">
    <source>
        <dbReference type="EMBL" id="CAK9278810.1"/>
    </source>
</evidence>
<dbReference type="Proteomes" id="UP001497444">
    <property type="component" value="Chromosome 9"/>
</dbReference>
<proteinExistence type="predicted"/>
<gene>
    <name evidence="1" type="ORF">CSSPJE1EN1_LOCUS24288</name>
</gene>
<name>A0ABP0XIA2_9BRYO</name>
<organism evidence="1 2">
    <name type="scientific">Sphagnum jensenii</name>
    <dbReference type="NCBI Taxonomy" id="128206"/>
    <lineage>
        <taxon>Eukaryota</taxon>
        <taxon>Viridiplantae</taxon>
        <taxon>Streptophyta</taxon>
        <taxon>Embryophyta</taxon>
        <taxon>Bryophyta</taxon>
        <taxon>Sphagnophytina</taxon>
        <taxon>Sphagnopsida</taxon>
        <taxon>Sphagnales</taxon>
        <taxon>Sphagnaceae</taxon>
        <taxon>Sphagnum</taxon>
    </lineage>
</organism>
<dbReference type="EMBL" id="OZ020104">
    <property type="protein sequence ID" value="CAK9278810.1"/>
    <property type="molecule type" value="Genomic_DNA"/>
</dbReference>
<accession>A0ABP0XIA2</accession>